<evidence type="ECO:0000256" key="1">
    <source>
        <dbReference type="SAM" id="MobiDB-lite"/>
    </source>
</evidence>
<name>A0A0C9UEN3_SPHS4</name>
<evidence type="ECO:0008006" key="4">
    <source>
        <dbReference type="Google" id="ProtNLM"/>
    </source>
</evidence>
<dbReference type="Proteomes" id="UP000054279">
    <property type="component" value="Unassembled WGS sequence"/>
</dbReference>
<reference evidence="2 3" key="1">
    <citation type="submission" date="2014-06" db="EMBL/GenBank/DDBJ databases">
        <title>Evolutionary Origins and Diversification of the Mycorrhizal Mutualists.</title>
        <authorList>
            <consortium name="DOE Joint Genome Institute"/>
            <consortium name="Mycorrhizal Genomics Consortium"/>
            <person name="Kohler A."/>
            <person name="Kuo A."/>
            <person name="Nagy L.G."/>
            <person name="Floudas D."/>
            <person name="Copeland A."/>
            <person name="Barry K.W."/>
            <person name="Cichocki N."/>
            <person name="Veneault-Fourrey C."/>
            <person name="LaButti K."/>
            <person name="Lindquist E.A."/>
            <person name="Lipzen A."/>
            <person name="Lundell T."/>
            <person name="Morin E."/>
            <person name="Murat C."/>
            <person name="Riley R."/>
            <person name="Ohm R."/>
            <person name="Sun H."/>
            <person name="Tunlid A."/>
            <person name="Henrissat B."/>
            <person name="Grigoriev I.V."/>
            <person name="Hibbett D.S."/>
            <person name="Martin F."/>
        </authorList>
    </citation>
    <scope>NUCLEOTIDE SEQUENCE [LARGE SCALE GENOMIC DNA]</scope>
    <source>
        <strain evidence="2 3">SS14</strain>
    </source>
</reference>
<dbReference type="EMBL" id="KN837215">
    <property type="protein sequence ID" value="KIJ33259.1"/>
    <property type="molecule type" value="Genomic_DNA"/>
</dbReference>
<evidence type="ECO:0000313" key="3">
    <source>
        <dbReference type="Proteomes" id="UP000054279"/>
    </source>
</evidence>
<gene>
    <name evidence="2" type="ORF">M422DRAFT_35541</name>
</gene>
<evidence type="ECO:0000313" key="2">
    <source>
        <dbReference type="EMBL" id="KIJ33259.1"/>
    </source>
</evidence>
<feature type="non-terminal residue" evidence="2">
    <location>
        <position position="1"/>
    </location>
</feature>
<organism evidence="2 3">
    <name type="scientific">Sphaerobolus stellatus (strain SS14)</name>
    <dbReference type="NCBI Taxonomy" id="990650"/>
    <lineage>
        <taxon>Eukaryota</taxon>
        <taxon>Fungi</taxon>
        <taxon>Dikarya</taxon>
        <taxon>Basidiomycota</taxon>
        <taxon>Agaricomycotina</taxon>
        <taxon>Agaricomycetes</taxon>
        <taxon>Phallomycetidae</taxon>
        <taxon>Geastrales</taxon>
        <taxon>Sphaerobolaceae</taxon>
        <taxon>Sphaerobolus</taxon>
    </lineage>
</organism>
<protein>
    <recommendedName>
        <fullName evidence="4">FAR1 domain-containing protein</fullName>
    </recommendedName>
</protein>
<keyword evidence="3" id="KW-1185">Reference proteome</keyword>
<sequence length="147" mass="17535">MLLSQLKLTIWRTFVTENYPENPHVMHMSHDQWEKWLAEQSVVISWRSKIKYISKPKSSRQTKIEWSHRYDCSHAGAYKDRRDPDLSPGKRHNRAPSNRVQCPARVIVLKPCDSDLLRVEYFWQHENHDPATIKDMRESRNPDAVRN</sequence>
<dbReference type="HOGENOM" id="CLU_1772617_0_0_1"/>
<dbReference type="OrthoDB" id="2337740at2759"/>
<proteinExistence type="predicted"/>
<feature type="region of interest" description="Disordered" evidence="1">
    <location>
        <begin position="76"/>
        <end position="98"/>
    </location>
</feature>
<dbReference type="AlphaFoldDB" id="A0A0C9UEN3"/>
<accession>A0A0C9UEN3</accession>
<feature type="compositionally biased region" description="Basic and acidic residues" evidence="1">
    <location>
        <begin position="76"/>
        <end position="85"/>
    </location>
</feature>